<feature type="signal peptide" evidence="2">
    <location>
        <begin position="1"/>
        <end position="22"/>
    </location>
</feature>
<keyword evidence="1" id="KW-0472">Membrane</keyword>
<evidence type="ECO:0000256" key="1">
    <source>
        <dbReference type="SAM" id="Phobius"/>
    </source>
</evidence>
<keyword evidence="1" id="KW-0812">Transmembrane</keyword>
<feature type="transmembrane region" description="Helical" evidence="1">
    <location>
        <begin position="169"/>
        <end position="192"/>
    </location>
</feature>
<evidence type="ECO:0000256" key="2">
    <source>
        <dbReference type="SAM" id="SignalP"/>
    </source>
</evidence>
<keyword evidence="4" id="KW-1185">Reference proteome</keyword>
<name>A0AAD3DGM0_9CHLO</name>
<reference evidence="3 4" key="1">
    <citation type="journal article" date="2021" name="Sci. Rep.">
        <title>Genome sequencing of the multicellular alga Astrephomene provides insights into convergent evolution of germ-soma differentiation.</title>
        <authorList>
            <person name="Yamashita S."/>
            <person name="Yamamoto K."/>
            <person name="Matsuzaki R."/>
            <person name="Suzuki S."/>
            <person name="Yamaguchi H."/>
            <person name="Hirooka S."/>
            <person name="Minakuchi Y."/>
            <person name="Miyagishima S."/>
            <person name="Kawachi M."/>
            <person name="Toyoda A."/>
            <person name="Nozaki H."/>
        </authorList>
    </citation>
    <scope>NUCLEOTIDE SEQUENCE [LARGE SCALE GENOMIC DNA]</scope>
    <source>
        <strain evidence="3 4">NIES-4017</strain>
    </source>
</reference>
<keyword evidence="1" id="KW-1133">Transmembrane helix</keyword>
<dbReference type="AlphaFoldDB" id="A0AAD3DGM0"/>
<evidence type="ECO:0000313" key="4">
    <source>
        <dbReference type="Proteomes" id="UP001054857"/>
    </source>
</evidence>
<comment type="caution">
    <text evidence="3">The sequence shown here is derived from an EMBL/GenBank/DDBJ whole genome shotgun (WGS) entry which is preliminary data.</text>
</comment>
<sequence>MAMQLHGLFAIVVLLLLGTTDGQKYNLTKAVQSSLVQSHDRPSSVCNVPGVCVPVNQTIEARSMWYWCGFMSTHRTQYTVTSTSSTANLTNMFLMRREQVEGCALNNVTWVGDRCLTVPDSSCSGKKTCDIRVFGLVFPDDVCLVIINNKGSNIVAKVQAWNYFDRPRYYGTCFVLMFTVAGSLAILANVGYQVYTII</sequence>
<dbReference type="EMBL" id="BMAR01000001">
    <property type="protein sequence ID" value="GFR39631.1"/>
    <property type="molecule type" value="Genomic_DNA"/>
</dbReference>
<evidence type="ECO:0000313" key="3">
    <source>
        <dbReference type="EMBL" id="GFR39631.1"/>
    </source>
</evidence>
<keyword evidence="2" id="KW-0732">Signal</keyword>
<accession>A0AAD3DGM0</accession>
<dbReference type="Proteomes" id="UP001054857">
    <property type="component" value="Unassembled WGS sequence"/>
</dbReference>
<feature type="non-terminal residue" evidence="3">
    <location>
        <position position="198"/>
    </location>
</feature>
<organism evidence="3 4">
    <name type="scientific">Astrephomene gubernaculifera</name>
    <dbReference type="NCBI Taxonomy" id="47775"/>
    <lineage>
        <taxon>Eukaryota</taxon>
        <taxon>Viridiplantae</taxon>
        <taxon>Chlorophyta</taxon>
        <taxon>core chlorophytes</taxon>
        <taxon>Chlorophyceae</taxon>
        <taxon>CS clade</taxon>
        <taxon>Chlamydomonadales</taxon>
        <taxon>Astrephomenaceae</taxon>
        <taxon>Astrephomene</taxon>
    </lineage>
</organism>
<gene>
    <name evidence="3" type="ORF">Agub_g97</name>
</gene>
<proteinExistence type="predicted"/>
<protein>
    <submittedName>
        <fullName evidence="3">Uncharacterized protein</fullName>
    </submittedName>
</protein>
<feature type="chain" id="PRO_5042015280" evidence="2">
    <location>
        <begin position="23"/>
        <end position="198"/>
    </location>
</feature>